<feature type="signal peptide" evidence="1">
    <location>
        <begin position="1"/>
        <end position="26"/>
    </location>
</feature>
<dbReference type="EMBL" id="EAAA01000446">
    <property type="status" value="NOT_ANNOTATED_CDS"/>
    <property type="molecule type" value="Genomic_DNA"/>
</dbReference>
<protein>
    <submittedName>
        <fullName evidence="2">Uncharacterized protein</fullName>
    </submittedName>
</protein>
<dbReference type="AlphaFoldDB" id="F6WRT9"/>
<keyword evidence="1" id="KW-0732">Signal</keyword>
<evidence type="ECO:0000313" key="3">
    <source>
        <dbReference type="Proteomes" id="UP000008144"/>
    </source>
</evidence>
<evidence type="ECO:0000313" key="2">
    <source>
        <dbReference type="Ensembl" id="ENSCINP00000004324.3"/>
    </source>
</evidence>
<dbReference type="HOGENOM" id="CLU_2941029_0_0_1"/>
<keyword evidence="3" id="KW-1185">Reference proteome</keyword>
<accession>F6WRT9</accession>
<sequence>MCLRTKSALLLVLVIGLLALTDTSSAADPIGAPSRWSWDQKQIAKDLMQEQMDANLADFFDE</sequence>
<dbReference type="Ensembl" id="ENSCINT00000004324.3">
    <property type="protein sequence ID" value="ENSCINP00000004324.3"/>
    <property type="gene ID" value="ENSCING00000002125.3"/>
</dbReference>
<dbReference type="InParanoid" id="F6WRT9"/>
<feature type="chain" id="PRO_5003345546" evidence="1">
    <location>
        <begin position="27"/>
        <end position="62"/>
    </location>
</feature>
<dbReference type="Proteomes" id="UP000008144">
    <property type="component" value="Chromosome 10"/>
</dbReference>
<reference evidence="2" key="4">
    <citation type="submission" date="2025-09" db="UniProtKB">
        <authorList>
            <consortium name="Ensembl"/>
        </authorList>
    </citation>
    <scope>IDENTIFICATION</scope>
</reference>
<reference evidence="2" key="3">
    <citation type="submission" date="2025-08" db="UniProtKB">
        <authorList>
            <consortium name="Ensembl"/>
        </authorList>
    </citation>
    <scope>IDENTIFICATION</scope>
</reference>
<reference evidence="3" key="1">
    <citation type="journal article" date="2002" name="Science">
        <title>The draft genome of Ciona intestinalis: insights into chordate and vertebrate origins.</title>
        <authorList>
            <person name="Dehal P."/>
            <person name="Satou Y."/>
            <person name="Campbell R.K."/>
            <person name="Chapman J."/>
            <person name="Degnan B."/>
            <person name="De Tomaso A."/>
            <person name="Davidson B."/>
            <person name="Di Gregorio A."/>
            <person name="Gelpke M."/>
            <person name="Goodstein D.M."/>
            <person name="Harafuji N."/>
            <person name="Hastings K.E."/>
            <person name="Ho I."/>
            <person name="Hotta K."/>
            <person name="Huang W."/>
            <person name="Kawashima T."/>
            <person name="Lemaire P."/>
            <person name="Martinez D."/>
            <person name="Meinertzhagen I.A."/>
            <person name="Necula S."/>
            <person name="Nonaka M."/>
            <person name="Putnam N."/>
            <person name="Rash S."/>
            <person name="Saiga H."/>
            <person name="Satake M."/>
            <person name="Terry A."/>
            <person name="Yamada L."/>
            <person name="Wang H.G."/>
            <person name="Awazu S."/>
            <person name="Azumi K."/>
            <person name="Boore J."/>
            <person name="Branno M."/>
            <person name="Chin-Bow S."/>
            <person name="DeSantis R."/>
            <person name="Doyle S."/>
            <person name="Francino P."/>
            <person name="Keys D.N."/>
            <person name="Haga S."/>
            <person name="Hayashi H."/>
            <person name="Hino K."/>
            <person name="Imai K.S."/>
            <person name="Inaba K."/>
            <person name="Kano S."/>
            <person name="Kobayashi K."/>
            <person name="Kobayashi M."/>
            <person name="Lee B.I."/>
            <person name="Makabe K.W."/>
            <person name="Manohar C."/>
            <person name="Matassi G."/>
            <person name="Medina M."/>
            <person name="Mochizuki Y."/>
            <person name="Mount S."/>
            <person name="Morishita T."/>
            <person name="Miura S."/>
            <person name="Nakayama A."/>
            <person name="Nishizaka S."/>
            <person name="Nomoto H."/>
            <person name="Ohta F."/>
            <person name="Oishi K."/>
            <person name="Rigoutsos I."/>
            <person name="Sano M."/>
            <person name="Sasaki A."/>
            <person name="Sasakura Y."/>
            <person name="Shoguchi E."/>
            <person name="Shin-i T."/>
            <person name="Spagnuolo A."/>
            <person name="Stainier D."/>
            <person name="Suzuki M.M."/>
            <person name="Tassy O."/>
            <person name="Takatori N."/>
            <person name="Tokuoka M."/>
            <person name="Yagi K."/>
            <person name="Yoshizaki F."/>
            <person name="Wada S."/>
            <person name="Zhang C."/>
            <person name="Hyatt P.D."/>
            <person name="Larimer F."/>
            <person name="Detter C."/>
            <person name="Doggett N."/>
            <person name="Glavina T."/>
            <person name="Hawkins T."/>
            <person name="Richardson P."/>
            <person name="Lucas S."/>
            <person name="Kohara Y."/>
            <person name="Levine M."/>
            <person name="Satoh N."/>
            <person name="Rokhsar D.S."/>
        </authorList>
    </citation>
    <scope>NUCLEOTIDE SEQUENCE [LARGE SCALE GENOMIC DNA]</scope>
</reference>
<evidence type="ECO:0000256" key="1">
    <source>
        <dbReference type="SAM" id="SignalP"/>
    </source>
</evidence>
<reference evidence="2" key="2">
    <citation type="journal article" date="2008" name="Genome Biol.">
        <title>Improved genome assembly and evidence-based global gene model set for the chordate Ciona intestinalis: new insight into intron and operon populations.</title>
        <authorList>
            <person name="Satou Y."/>
            <person name="Mineta K."/>
            <person name="Ogasawara M."/>
            <person name="Sasakura Y."/>
            <person name="Shoguchi E."/>
            <person name="Ueno K."/>
            <person name="Yamada L."/>
            <person name="Matsumoto J."/>
            <person name="Wasserscheid J."/>
            <person name="Dewar K."/>
            <person name="Wiley G.B."/>
            <person name="Macmil S.L."/>
            <person name="Roe B.A."/>
            <person name="Zeller R.W."/>
            <person name="Hastings K.E."/>
            <person name="Lemaire P."/>
            <person name="Lindquist E."/>
            <person name="Endo T."/>
            <person name="Hotta K."/>
            <person name="Inaba K."/>
        </authorList>
    </citation>
    <scope>NUCLEOTIDE SEQUENCE [LARGE SCALE GENOMIC DNA]</scope>
    <source>
        <strain evidence="2">wild type</strain>
    </source>
</reference>
<proteinExistence type="predicted"/>
<name>F6WRT9_CIOIN</name>
<organism evidence="2 3">
    <name type="scientific">Ciona intestinalis</name>
    <name type="common">Transparent sea squirt</name>
    <name type="synonym">Ascidia intestinalis</name>
    <dbReference type="NCBI Taxonomy" id="7719"/>
    <lineage>
        <taxon>Eukaryota</taxon>
        <taxon>Metazoa</taxon>
        <taxon>Chordata</taxon>
        <taxon>Tunicata</taxon>
        <taxon>Ascidiacea</taxon>
        <taxon>Phlebobranchia</taxon>
        <taxon>Cionidae</taxon>
        <taxon>Ciona</taxon>
    </lineage>
</organism>